<keyword evidence="2" id="KW-1185">Reference proteome</keyword>
<dbReference type="EMBL" id="JACVVK020000007">
    <property type="protein sequence ID" value="KAK7506370.1"/>
    <property type="molecule type" value="Genomic_DNA"/>
</dbReference>
<gene>
    <name evidence="1" type="ORF">BaRGS_00002482</name>
</gene>
<evidence type="ECO:0000313" key="2">
    <source>
        <dbReference type="Proteomes" id="UP001519460"/>
    </source>
</evidence>
<reference evidence="1 2" key="1">
    <citation type="journal article" date="2023" name="Sci. Data">
        <title>Genome assembly of the Korean intertidal mud-creeper Batillaria attramentaria.</title>
        <authorList>
            <person name="Patra A.K."/>
            <person name="Ho P.T."/>
            <person name="Jun S."/>
            <person name="Lee S.J."/>
            <person name="Kim Y."/>
            <person name="Won Y.J."/>
        </authorList>
    </citation>
    <scope>NUCLEOTIDE SEQUENCE [LARGE SCALE GENOMIC DNA]</scope>
    <source>
        <strain evidence="1">Wonlab-2016</strain>
    </source>
</reference>
<name>A0ABD0M4E4_9CAEN</name>
<organism evidence="1 2">
    <name type="scientific">Batillaria attramentaria</name>
    <dbReference type="NCBI Taxonomy" id="370345"/>
    <lineage>
        <taxon>Eukaryota</taxon>
        <taxon>Metazoa</taxon>
        <taxon>Spiralia</taxon>
        <taxon>Lophotrochozoa</taxon>
        <taxon>Mollusca</taxon>
        <taxon>Gastropoda</taxon>
        <taxon>Caenogastropoda</taxon>
        <taxon>Sorbeoconcha</taxon>
        <taxon>Cerithioidea</taxon>
        <taxon>Batillariidae</taxon>
        <taxon>Batillaria</taxon>
    </lineage>
</organism>
<dbReference type="AlphaFoldDB" id="A0ABD0M4E4"/>
<comment type="caution">
    <text evidence="1">The sequence shown here is derived from an EMBL/GenBank/DDBJ whole genome shotgun (WGS) entry which is preliminary data.</text>
</comment>
<sequence length="87" mass="9505">MTVVLCKSESTLGNRRQRKWKFVNDEKKAVLESDLSRQKGTEHSKLGSSVGLSPRPPLFDMLRKGFHVDASLSFQSTGAEALKGAAG</sequence>
<proteinExistence type="predicted"/>
<accession>A0ABD0M4E4</accession>
<feature type="non-terminal residue" evidence="1">
    <location>
        <position position="87"/>
    </location>
</feature>
<protein>
    <submittedName>
        <fullName evidence="1">Uncharacterized protein</fullName>
    </submittedName>
</protein>
<evidence type="ECO:0000313" key="1">
    <source>
        <dbReference type="EMBL" id="KAK7506370.1"/>
    </source>
</evidence>
<dbReference type="Proteomes" id="UP001519460">
    <property type="component" value="Unassembled WGS sequence"/>
</dbReference>